<comment type="caution">
    <text evidence="3">The sequence shown here is derived from an EMBL/GenBank/DDBJ whole genome shotgun (WGS) entry which is preliminary data.</text>
</comment>
<feature type="transmembrane region" description="Helical" evidence="1">
    <location>
        <begin position="33"/>
        <end position="58"/>
    </location>
</feature>
<sequence>MSAQPAPRAFSTVFGLLMAAATAAPADGPALVAAALAAVGVLVALLLRPVATAAVVAAASALALSEPEPVFAALAGLSAVAYLVIRYAVGTPEVVTTTRPTMLTAIGFTVLALAAAALPVTVPWVPLLAPLVAGVVYLLALRPFIGEQRWTAANYRQM</sequence>
<dbReference type="AlphaFoldDB" id="A0A132PI20"/>
<dbReference type="STRING" id="59750.AWC31_08420"/>
<name>A0A132PI20_9MYCO</name>
<dbReference type="EMBL" id="LGTW01000016">
    <property type="protein sequence ID" value="KWX21985.1"/>
    <property type="molecule type" value="Genomic_DNA"/>
</dbReference>
<keyword evidence="1" id="KW-0812">Transmembrane</keyword>
<keyword evidence="1" id="KW-1133">Transmembrane helix</keyword>
<feature type="transmembrane region" description="Helical" evidence="1">
    <location>
        <begin position="127"/>
        <end position="145"/>
    </location>
</feature>
<feature type="transmembrane region" description="Helical" evidence="1">
    <location>
        <begin position="101"/>
        <end position="120"/>
    </location>
</feature>
<dbReference type="EMBL" id="LQQA01000033">
    <property type="protein sequence ID" value="ORX10184.1"/>
    <property type="molecule type" value="Genomic_DNA"/>
</dbReference>
<gene>
    <name evidence="3" type="ORF">AFM11_22780</name>
    <name evidence="4" type="ORF">AWC31_08420</name>
</gene>
<dbReference type="OrthoDB" id="4753611at2"/>
<evidence type="ECO:0000313" key="6">
    <source>
        <dbReference type="Proteomes" id="UP000193964"/>
    </source>
</evidence>
<organism evidence="3 5">
    <name type="scientific">Mycolicibacterium wolinskyi</name>
    <dbReference type="NCBI Taxonomy" id="59750"/>
    <lineage>
        <taxon>Bacteria</taxon>
        <taxon>Bacillati</taxon>
        <taxon>Actinomycetota</taxon>
        <taxon>Actinomycetes</taxon>
        <taxon>Mycobacteriales</taxon>
        <taxon>Mycobacteriaceae</taxon>
        <taxon>Mycolicibacterium</taxon>
    </lineage>
</organism>
<feature type="transmembrane region" description="Helical" evidence="1">
    <location>
        <begin position="70"/>
        <end position="89"/>
    </location>
</feature>
<evidence type="ECO:0000313" key="4">
    <source>
        <dbReference type="EMBL" id="ORX10184.1"/>
    </source>
</evidence>
<evidence type="ECO:0000313" key="5">
    <source>
        <dbReference type="Proteomes" id="UP000070612"/>
    </source>
</evidence>
<protein>
    <recommendedName>
        <fullName evidence="7">Integral membrane protein</fullName>
    </recommendedName>
</protein>
<dbReference type="Proteomes" id="UP000193964">
    <property type="component" value="Unassembled WGS sequence"/>
</dbReference>
<evidence type="ECO:0008006" key="7">
    <source>
        <dbReference type="Google" id="ProtNLM"/>
    </source>
</evidence>
<reference evidence="3 5" key="1">
    <citation type="submission" date="2015-07" db="EMBL/GenBank/DDBJ databases">
        <title>A draft genome sequence of Mycobacterium wolinskyi.</title>
        <authorList>
            <person name="de Man T.J."/>
            <person name="Perry K.A."/>
            <person name="Coulliette A.D."/>
            <person name="Jensen B."/>
            <person name="Toney N.C."/>
            <person name="Limbago B.M."/>
            <person name="Noble-Wang J."/>
        </authorList>
    </citation>
    <scope>NUCLEOTIDE SEQUENCE [LARGE SCALE GENOMIC DNA]</scope>
    <source>
        <strain evidence="3 5">CDC_01</strain>
    </source>
</reference>
<dbReference type="Proteomes" id="UP000070612">
    <property type="component" value="Unassembled WGS sequence"/>
</dbReference>
<feature type="chain" id="PRO_5007453268" description="Integral membrane protein" evidence="2">
    <location>
        <begin position="27"/>
        <end position="158"/>
    </location>
</feature>
<feature type="signal peptide" evidence="2">
    <location>
        <begin position="1"/>
        <end position="26"/>
    </location>
</feature>
<evidence type="ECO:0000256" key="2">
    <source>
        <dbReference type="SAM" id="SignalP"/>
    </source>
</evidence>
<evidence type="ECO:0000256" key="1">
    <source>
        <dbReference type="SAM" id="Phobius"/>
    </source>
</evidence>
<dbReference type="PATRIC" id="fig|59750.3.peg.1909"/>
<dbReference type="RefSeq" id="WP_067852970.1">
    <property type="nucleotide sequence ID" value="NZ_JACKUA010000039.1"/>
</dbReference>
<keyword evidence="1" id="KW-0472">Membrane</keyword>
<reference evidence="4 6" key="2">
    <citation type="submission" date="2016-01" db="EMBL/GenBank/DDBJ databases">
        <title>The new phylogeny of the genus Mycobacterium.</title>
        <authorList>
            <person name="Tarcisio F."/>
            <person name="Conor M."/>
            <person name="Antonella G."/>
            <person name="Elisabetta G."/>
            <person name="Giulia F.S."/>
            <person name="Sara T."/>
            <person name="Anna F."/>
            <person name="Clotilde B."/>
            <person name="Roberto B."/>
            <person name="Veronica D.S."/>
            <person name="Fabio R."/>
            <person name="Monica P."/>
            <person name="Olivier J."/>
            <person name="Enrico T."/>
            <person name="Nicola S."/>
        </authorList>
    </citation>
    <scope>NUCLEOTIDE SEQUENCE [LARGE SCALE GENOMIC DNA]</scope>
    <source>
        <strain evidence="4 6">ATCC 700010</strain>
    </source>
</reference>
<proteinExistence type="predicted"/>
<keyword evidence="5" id="KW-1185">Reference proteome</keyword>
<keyword evidence="2" id="KW-0732">Signal</keyword>
<evidence type="ECO:0000313" key="3">
    <source>
        <dbReference type="EMBL" id="KWX21985.1"/>
    </source>
</evidence>
<accession>A0A132PI20</accession>